<gene>
    <name evidence="1" type="ORF">H1S06_11985</name>
</gene>
<dbReference type="Proteomes" id="UP000538931">
    <property type="component" value="Unassembled WGS sequence"/>
</dbReference>
<dbReference type="InterPro" id="IPR014469">
    <property type="entry name" value="DUF2271"/>
</dbReference>
<sequence>MQWKPITAALLLSASTGQVVADEFRVQVEIPALQVAEYHRPYVAIWIETDKGRHQQDLALWYDLELADNEGTKWLKDLRQWWRRSGRQLEFPVDGLSGATRPVGTHAVSLAADAPQLAQLPAGQYRLVVEAVREVGGRELIRLPFQWPITTVQQQQAQGKHELGRVALALTP</sequence>
<evidence type="ECO:0000313" key="2">
    <source>
        <dbReference type="Proteomes" id="UP000538931"/>
    </source>
</evidence>
<name>A0A7W1WZH3_9GAMM</name>
<proteinExistence type="predicted"/>
<reference evidence="1 2" key="1">
    <citation type="submission" date="2020-07" db="EMBL/GenBank/DDBJ databases">
        <title>Bacterium isolated from marien macroalgae.</title>
        <authorList>
            <person name="Zhu K."/>
            <person name="Lu D."/>
            <person name="Du Z."/>
        </authorList>
    </citation>
    <scope>NUCLEOTIDE SEQUENCE [LARGE SCALE GENOMIC DNA]</scope>
    <source>
        <strain evidence="1 2">3-1745</strain>
    </source>
</reference>
<dbReference type="AlphaFoldDB" id="A0A7W1WZH3"/>
<dbReference type="Pfam" id="PF10029">
    <property type="entry name" value="DUF2271"/>
    <property type="match status" value="1"/>
</dbReference>
<protein>
    <submittedName>
        <fullName evidence="1">DUF2271 domain-containing protein</fullName>
    </submittedName>
</protein>
<comment type="caution">
    <text evidence="1">The sequence shown here is derived from an EMBL/GenBank/DDBJ whole genome shotgun (WGS) entry which is preliminary data.</text>
</comment>
<dbReference type="RefSeq" id="WP_181740501.1">
    <property type="nucleotide sequence ID" value="NZ_JACEMT010000052.1"/>
</dbReference>
<dbReference type="EMBL" id="JACEMT010000052">
    <property type="protein sequence ID" value="MBA4503080.1"/>
    <property type="molecule type" value="Genomic_DNA"/>
</dbReference>
<evidence type="ECO:0000313" key="1">
    <source>
        <dbReference type="EMBL" id="MBA4503080.1"/>
    </source>
</evidence>
<dbReference type="PIRSF" id="PIRSF014995">
    <property type="entry name" value="UCP014995"/>
    <property type="match status" value="1"/>
</dbReference>
<organism evidence="1 2">
    <name type="scientific">Marinobacterium marinum</name>
    <dbReference type="NCBI Taxonomy" id="2756129"/>
    <lineage>
        <taxon>Bacteria</taxon>
        <taxon>Pseudomonadati</taxon>
        <taxon>Pseudomonadota</taxon>
        <taxon>Gammaproteobacteria</taxon>
        <taxon>Oceanospirillales</taxon>
        <taxon>Oceanospirillaceae</taxon>
        <taxon>Marinobacterium</taxon>
    </lineage>
</organism>
<keyword evidence="2" id="KW-1185">Reference proteome</keyword>
<accession>A0A7W1WZH3</accession>